<dbReference type="AlphaFoldDB" id="A0A0L8HV02"/>
<keyword evidence="1" id="KW-1133">Transmembrane helix</keyword>
<keyword evidence="1" id="KW-0472">Membrane</keyword>
<gene>
    <name evidence="2" type="ORF">OCBIM_22005318mg</name>
</gene>
<name>A0A0L8HV02_OCTBM</name>
<dbReference type="EMBL" id="KQ417240">
    <property type="protein sequence ID" value="KOF93036.1"/>
    <property type="molecule type" value="Genomic_DNA"/>
</dbReference>
<sequence>MQLSMTKTVINYIIYHLFSALLFLINVSLLLGYSFMKYINKKNVPNCRLLSM</sequence>
<keyword evidence="1" id="KW-0812">Transmembrane</keyword>
<reference evidence="2" key="1">
    <citation type="submission" date="2015-07" db="EMBL/GenBank/DDBJ databases">
        <title>MeaNS - Measles Nucleotide Surveillance Program.</title>
        <authorList>
            <person name="Tran T."/>
            <person name="Druce J."/>
        </authorList>
    </citation>
    <scope>NUCLEOTIDE SEQUENCE</scope>
    <source>
        <strain evidence="2">UCB-OBI-ISO-001</strain>
        <tissue evidence="2">Gonad</tissue>
    </source>
</reference>
<feature type="transmembrane region" description="Helical" evidence="1">
    <location>
        <begin position="12"/>
        <end position="33"/>
    </location>
</feature>
<organism evidence="2">
    <name type="scientific">Octopus bimaculoides</name>
    <name type="common">California two-spotted octopus</name>
    <dbReference type="NCBI Taxonomy" id="37653"/>
    <lineage>
        <taxon>Eukaryota</taxon>
        <taxon>Metazoa</taxon>
        <taxon>Spiralia</taxon>
        <taxon>Lophotrochozoa</taxon>
        <taxon>Mollusca</taxon>
        <taxon>Cephalopoda</taxon>
        <taxon>Coleoidea</taxon>
        <taxon>Octopodiformes</taxon>
        <taxon>Octopoda</taxon>
        <taxon>Incirrata</taxon>
        <taxon>Octopodidae</taxon>
        <taxon>Octopus</taxon>
    </lineage>
</organism>
<proteinExistence type="predicted"/>
<accession>A0A0L8HV02</accession>
<evidence type="ECO:0000256" key="1">
    <source>
        <dbReference type="SAM" id="Phobius"/>
    </source>
</evidence>
<protein>
    <submittedName>
        <fullName evidence="2">Uncharacterized protein</fullName>
    </submittedName>
</protein>
<evidence type="ECO:0000313" key="2">
    <source>
        <dbReference type="EMBL" id="KOF93036.1"/>
    </source>
</evidence>